<name>A0A918TQI0_9RHOB</name>
<organism evidence="1 2">
    <name type="scientific">Neogemmobacter tilapiae</name>
    <dbReference type="NCBI Taxonomy" id="875041"/>
    <lineage>
        <taxon>Bacteria</taxon>
        <taxon>Pseudomonadati</taxon>
        <taxon>Pseudomonadota</taxon>
        <taxon>Alphaproteobacteria</taxon>
        <taxon>Rhodobacterales</taxon>
        <taxon>Paracoccaceae</taxon>
        <taxon>Neogemmobacter</taxon>
    </lineage>
</organism>
<dbReference type="RefSeq" id="WP_189410904.1">
    <property type="nucleotide sequence ID" value="NZ_BMYJ01000004.1"/>
</dbReference>
<gene>
    <name evidence="1" type="ORF">GCM10007315_13640</name>
</gene>
<proteinExistence type="predicted"/>
<protein>
    <submittedName>
        <fullName evidence="1">Uncharacterized protein</fullName>
    </submittedName>
</protein>
<reference evidence="1" key="1">
    <citation type="journal article" date="2014" name="Int. J. Syst. Evol. Microbiol.">
        <title>Complete genome sequence of Corynebacterium casei LMG S-19264T (=DSM 44701T), isolated from a smear-ripened cheese.</title>
        <authorList>
            <consortium name="US DOE Joint Genome Institute (JGI-PGF)"/>
            <person name="Walter F."/>
            <person name="Albersmeier A."/>
            <person name="Kalinowski J."/>
            <person name="Ruckert C."/>
        </authorList>
    </citation>
    <scope>NUCLEOTIDE SEQUENCE</scope>
    <source>
        <strain evidence="1">KCTC 23310</strain>
    </source>
</reference>
<evidence type="ECO:0000313" key="1">
    <source>
        <dbReference type="EMBL" id="GHC52429.1"/>
    </source>
</evidence>
<dbReference type="EMBL" id="BMYJ01000004">
    <property type="protein sequence ID" value="GHC52429.1"/>
    <property type="molecule type" value="Genomic_DNA"/>
</dbReference>
<accession>A0A918TQI0</accession>
<keyword evidence="2" id="KW-1185">Reference proteome</keyword>
<reference evidence="1" key="2">
    <citation type="submission" date="2020-09" db="EMBL/GenBank/DDBJ databases">
        <authorList>
            <person name="Sun Q."/>
            <person name="Kim S."/>
        </authorList>
    </citation>
    <scope>NUCLEOTIDE SEQUENCE</scope>
    <source>
        <strain evidence="1">KCTC 23310</strain>
    </source>
</reference>
<dbReference type="Proteomes" id="UP000638981">
    <property type="component" value="Unassembled WGS sequence"/>
</dbReference>
<comment type="caution">
    <text evidence="1">The sequence shown here is derived from an EMBL/GenBank/DDBJ whole genome shotgun (WGS) entry which is preliminary data.</text>
</comment>
<sequence>MEGIFAVPNLFERVPTRALAEATDMKRTGEEELLPISDNKRHPTERVHFGEVTLIGRVAWWGHTNRE</sequence>
<dbReference type="AlphaFoldDB" id="A0A918TQI0"/>
<evidence type="ECO:0000313" key="2">
    <source>
        <dbReference type="Proteomes" id="UP000638981"/>
    </source>
</evidence>